<dbReference type="InterPro" id="IPR036388">
    <property type="entry name" value="WH-like_DNA-bd_sf"/>
</dbReference>
<keyword evidence="7" id="KW-1185">Reference proteome</keyword>
<organism evidence="6 7">
    <name type="scientific">Paenibacillus montaniterrae</name>
    <dbReference type="NCBI Taxonomy" id="429341"/>
    <lineage>
        <taxon>Bacteria</taxon>
        <taxon>Bacillati</taxon>
        <taxon>Bacillota</taxon>
        <taxon>Bacilli</taxon>
        <taxon>Bacillales</taxon>
        <taxon>Paenibacillaceae</taxon>
        <taxon>Paenibacillus</taxon>
    </lineage>
</organism>
<dbReference type="PROSITE" id="PS50931">
    <property type="entry name" value="HTH_LYSR"/>
    <property type="match status" value="1"/>
</dbReference>
<evidence type="ECO:0000256" key="3">
    <source>
        <dbReference type="ARBA" id="ARBA00023125"/>
    </source>
</evidence>
<dbReference type="RefSeq" id="WP_213519146.1">
    <property type="nucleotide sequence ID" value="NZ_BOSE01000009.1"/>
</dbReference>
<name>A0A920CZK1_9BACL</name>
<evidence type="ECO:0000256" key="4">
    <source>
        <dbReference type="ARBA" id="ARBA00023163"/>
    </source>
</evidence>
<dbReference type="SUPFAM" id="SSF53850">
    <property type="entry name" value="Periplasmic binding protein-like II"/>
    <property type="match status" value="1"/>
</dbReference>
<dbReference type="SUPFAM" id="SSF46785">
    <property type="entry name" value="Winged helix' DNA-binding domain"/>
    <property type="match status" value="1"/>
</dbReference>
<comment type="similarity">
    <text evidence="1">Belongs to the LysR transcriptional regulatory family.</text>
</comment>
<protein>
    <submittedName>
        <fullName evidence="6">LysR family transcriptional regulator</fullName>
    </submittedName>
</protein>
<sequence>MNLQQLKVFVLTVQLQKLYLVAERLGITQPTVTFHLNKLQQELGVALFQSKSYHVLKLSEAGEDLYHYAKHIAVMSDEIDVLMDEHRQMRRARLLIGSTHTPATYMLPRYIAELKRHHPQLAILLEVKPAPFIMDKIKAYELDIGIISETSIEDDELVSVPLTKDDLVVVFHPEHPFATLSDSQWQPSCLAQYPIVSHEQGSISRQLIDNWCERQQVELDVAIEVSGSEALKAAVLQQLGYGILSETAIKGDVQQGALIVRPIPRWSSERHIFAIRHKKRLITPAIRLFWEQLQRSFQIEREFYRK</sequence>
<keyword evidence="2" id="KW-0805">Transcription regulation</keyword>
<dbReference type="Pfam" id="PF00126">
    <property type="entry name" value="HTH_1"/>
    <property type="match status" value="1"/>
</dbReference>
<dbReference type="PANTHER" id="PTHR30126:SF39">
    <property type="entry name" value="HTH-TYPE TRANSCRIPTIONAL REGULATOR CYSL"/>
    <property type="match status" value="1"/>
</dbReference>
<dbReference type="EMBL" id="BOSE01000009">
    <property type="protein sequence ID" value="GIP18560.1"/>
    <property type="molecule type" value="Genomic_DNA"/>
</dbReference>
<reference evidence="6" key="1">
    <citation type="submission" date="2021-03" db="EMBL/GenBank/DDBJ databases">
        <title>Antimicrobial resistance genes in bacteria isolated from Japanese honey, and their potential for conferring macrolide and lincosamide resistance in the American foulbrood pathogen Paenibacillus larvae.</title>
        <authorList>
            <person name="Okamoto M."/>
            <person name="Kumagai M."/>
            <person name="Kanamori H."/>
            <person name="Takamatsu D."/>
        </authorList>
    </citation>
    <scope>NUCLEOTIDE SEQUENCE</scope>
    <source>
        <strain evidence="6">J40TS1</strain>
    </source>
</reference>
<gene>
    <name evidence="6" type="ORF">J40TS1_42020</name>
</gene>
<dbReference type="GO" id="GO:0003700">
    <property type="term" value="F:DNA-binding transcription factor activity"/>
    <property type="evidence" value="ECO:0007669"/>
    <property type="project" value="InterPro"/>
</dbReference>
<dbReference type="PANTHER" id="PTHR30126">
    <property type="entry name" value="HTH-TYPE TRANSCRIPTIONAL REGULATOR"/>
    <property type="match status" value="1"/>
</dbReference>
<keyword evidence="4" id="KW-0804">Transcription</keyword>
<dbReference type="AlphaFoldDB" id="A0A920CZK1"/>
<dbReference type="InterPro" id="IPR005119">
    <property type="entry name" value="LysR_subst-bd"/>
</dbReference>
<comment type="caution">
    <text evidence="6">The sequence shown here is derived from an EMBL/GenBank/DDBJ whole genome shotgun (WGS) entry which is preliminary data.</text>
</comment>
<dbReference type="Gene3D" id="3.40.190.290">
    <property type="match status" value="1"/>
</dbReference>
<dbReference type="Proteomes" id="UP000683139">
    <property type="component" value="Unassembled WGS sequence"/>
</dbReference>
<dbReference type="Gene3D" id="1.10.10.10">
    <property type="entry name" value="Winged helix-like DNA-binding domain superfamily/Winged helix DNA-binding domain"/>
    <property type="match status" value="1"/>
</dbReference>
<proteinExistence type="inferred from homology"/>
<evidence type="ECO:0000256" key="2">
    <source>
        <dbReference type="ARBA" id="ARBA00023015"/>
    </source>
</evidence>
<dbReference type="GO" id="GO:0000976">
    <property type="term" value="F:transcription cis-regulatory region binding"/>
    <property type="evidence" value="ECO:0007669"/>
    <property type="project" value="TreeGrafter"/>
</dbReference>
<evidence type="ECO:0000313" key="6">
    <source>
        <dbReference type="EMBL" id="GIP18560.1"/>
    </source>
</evidence>
<dbReference type="InterPro" id="IPR000847">
    <property type="entry name" value="LysR_HTH_N"/>
</dbReference>
<dbReference type="Pfam" id="PF03466">
    <property type="entry name" value="LysR_substrate"/>
    <property type="match status" value="1"/>
</dbReference>
<evidence type="ECO:0000256" key="1">
    <source>
        <dbReference type="ARBA" id="ARBA00009437"/>
    </source>
</evidence>
<accession>A0A920CZK1</accession>
<dbReference type="InterPro" id="IPR036390">
    <property type="entry name" value="WH_DNA-bd_sf"/>
</dbReference>
<evidence type="ECO:0000259" key="5">
    <source>
        <dbReference type="PROSITE" id="PS50931"/>
    </source>
</evidence>
<feature type="domain" description="HTH lysR-type" evidence="5">
    <location>
        <begin position="1"/>
        <end position="58"/>
    </location>
</feature>
<keyword evidence="3" id="KW-0238">DNA-binding</keyword>
<evidence type="ECO:0000313" key="7">
    <source>
        <dbReference type="Proteomes" id="UP000683139"/>
    </source>
</evidence>